<evidence type="ECO:0000256" key="6">
    <source>
        <dbReference type="ARBA" id="ARBA00023306"/>
    </source>
</evidence>
<keyword evidence="7" id="KW-0997">Cell inner membrane</keyword>
<dbReference type="Proteomes" id="UP000015462">
    <property type="component" value="Unassembled WGS sequence"/>
</dbReference>
<dbReference type="GO" id="GO:0032153">
    <property type="term" value="C:cell division site"/>
    <property type="evidence" value="ECO:0007669"/>
    <property type="project" value="UniProtKB-UniRule"/>
</dbReference>
<accession>A0AB33Z058</accession>
<dbReference type="InterPro" id="IPR023081">
    <property type="entry name" value="Cell_div_FtsB"/>
</dbReference>
<feature type="topological domain" description="Periplasmic" evidence="7">
    <location>
        <begin position="22"/>
        <end position="94"/>
    </location>
</feature>
<keyword evidence="7" id="KW-0175">Coiled coil</keyword>
<dbReference type="PANTHER" id="PTHR37485:SF1">
    <property type="entry name" value="CELL DIVISION PROTEIN FTSB"/>
    <property type="match status" value="1"/>
</dbReference>
<name>A0AB33Z058_9GAMM</name>
<dbReference type="AlphaFoldDB" id="A0AB33Z058"/>
<dbReference type="GO" id="GO:0005886">
    <property type="term" value="C:plasma membrane"/>
    <property type="evidence" value="ECO:0007669"/>
    <property type="project" value="UniProtKB-SubCell"/>
</dbReference>
<dbReference type="PANTHER" id="PTHR37485">
    <property type="entry name" value="CELL DIVISION PROTEIN FTSB"/>
    <property type="match status" value="1"/>
</dbReference>
<reference evidence="8 9" key="1">
    <citation type="journal article" date="2013" name="Genome Announc.">
        <title>Genome Sequence of the Pyrene- and Fluoranthene-Degrading Bacterium Cycloclasticus sp. Strain PY97M.</title>
        <authorList>
            <person name="Cui Z."/>
            <person name="Xu G."/>
            <person name="Li Q."/>
            <person name="Gao W."/>
            <person name="Zheng L."/>
        </authorList>
    </citation>
    <scope>NUCLEOTIDE SEQUENCE [LARGE SCALE GENOMIC DNA]</scope>
    <source>
        <strain evidence="8 9">PY97M</strain>
    </source>
</reference>
<evidence type="ECO:0000256" key="5">
    <source>
        <dbReference type="ARBA" id="ARBA00023136"/>
    </source>
</evidence>
<evidence type="ECO:0000313" key="9">
    <source>
        <dbReference type="Proteomes" id="UP000015462"/>
    </source>
</evidence>
<comment type="subunit">
    <text evidence="7">Part of a complex composed of FtsB, FtsL and FtsQ.</text>
</comment>
<feature type="topological domain" description="Cytoplasmic" evidence="7">
    <location>
        <begin position="1"/>
        <end position="3"/>
    </location>
</feature>
<evidence type="ECO:0000256" key="1">
    <source>
        <dbReference type="ARBA" id="ARBA00022475"/>
    </source>
</evidence>
<gene>
    <name evidence="7" type="primary">ftsB</name>
    <name evidence="8" type="ORF">L196_09224</name>
</gene>
<keyword evidence="5 7" id="KW-0472">Membrane</keyword>
<comment type="similarity">
    <text evidence="7">Belongs to the FtsB family.</text>
</comment>
<evidence type="ECO:0000256" key="4">
    <source>
        <dbReference type="ARBA" id="ARBA00022989"/>
    </source>
</evidence>
<dbReference type="InterPro" id="IPR007060">
    <property type="entry name" value="FtsL/DivIC"/>
</dbReference>
<dbReference type="RefSeq" id="WP_016390758.1">
    <property type="nucleotide sequence ID" value="NZ_FQZJ01000004.1"/>
</dbReference>
<keyword evidence="6 7" id="KW-0131">Cell cycle</keyword>
<keyword evidence="9" id="KW-1185">Reference proteome</keyword>
<dbReference type="EMBL" id="ASHL01000008">
    <property type="protein sequence ID" value="EPD12573.1"/>
    <property type="molecule type" value="Genomic_DNA"/>
</dbReference>
<comment type="function">
    <text evidence="7">Essential cell division protein. May link together the upstream cell division proteins, which are predominantly cytoplasmic, with the downstream cell division proteins, which are predominantly periplasmic.</text>
</comment>
<comment type="subcellular location">
    <subcellularLocation>
        <location evidence="7">Cell inner membrane</location>
        <topology evidence="7">Single-pass type II membrane protein</topology>
    </subcellularLocation>
    <text evidence="7">Localizes to the division septum.</text>
</comment>
<sequence>MKALLIILVIVFSYLQYKLWIAEGRVQDSWSLEQRINTLEAENKILSERNNALQAEVSNLKSGLEVVEEKARNELGFVGKDETFFQYIEAGDGK</sequence>
<keyword evidence="4 7" id="KW-1133">Transmembrane helix</keyword>
<organism evidence="8 9">
    <name type="scientific">Cycloclasticus pugetii</name>
    <dbReference type="NCBI Taxonomy" id="34068"/>
    <lineage>
        <taxon>Bacteria</taxon>
        <taxon>Pseudomonadati</taxon>
        <taxon>Pseudomonadota</taxon>
        <taxon>Gammaproteobacteria</taxon>
        <taxon>Thiotrichales</taxon>
        <taxon>Piscirickettsiaceae</taxon>
        <taxon>Cycloclasticus</taxon>
    </lineage>
</organism>
<dbReference type="Gene3D" id="1.20.5.490">
    <property type="entry name" value="Single helix bin"/>
    <property type="match status" value="1"/>
</dbReference>
<keyword evidence="1 7" id="KW-1003">Cell membrane</keyword>
<feature type="coiled-coil region" evidence="7">
    <location>
        <begin position="29"/>
        <end position="70"/>
    </location>
</feature>
<evidence type="ECO:0000313" key="8">
    <source>
        <dbReference type="EMBL" id="EPD12573.1"/>
    </source>
</evidence>
<dbReference type="GO" id="GO:0030428">
    <property type="term" value="C:cell septum"/>
    <property type="evidence" value="ECO:0007669"/>
    <property type="project" value="TreeGrafter"/>
</dbReference>
<dbReference type="Pfam" id="PF04977">
    <property type="entry name" value="DivIC"/>
    <property type="match status" value="1"/>
</dbReference>
<keyword evidence="3 7" id="KW-0812">Transmembrane</keyword>
<keyword evidence="2 7" id="KW-0132">Cell division</keyword>
<proteinExistence type="inferred from homology"/>
<evidence type="ECO:0000256" key="2">
    <source>
        <dbReference type="ARBA" id="ARBA00022618"/>
    </source>
</evidence>
<dbReference type="GO" id="GO:0043093">
    <property type="term" value="P:FtsZ-dependent cytokinesis"/>
    <property type="evidence" value="ECO:0007669"/>
    <property type="project" value="UniProtKB-UniRule"/>
</dbReference>
<protein>
    <recommendedName>
        <fullName evidence="7">Cell division protein FtsB</fullName>
    </recommendedName>
</protein>
<evidence type="ECO:0000256" key="3">
    <source>
        <dbReference type="ARBA" id="ARBA00022692"/>
    </source>
</evidence>
<dbReference type="HAMAP" id="MF_00599">
    <property type="entry name" value="FtsB"/>
    <property type="match status" value="1"/>
</dbReference>
<comment type="caution">
    <text evidence="8">The sequence shown here is derived from an EMBL/GenBank/DDBJ whole genome shotgun (WGS) entry which is preliminary data.</text>
</comment>
<evidence type="ECO:0000256" key="7">
    <source>
        <dbReference type="HAMAP-Rule" id="MF_00599"/>
    </source>
</evidence>